<dbReference type="VEuPathDB" id="FungiDB:TRICI_006170"/>
<dbReference type="EMBL" id="SWFS01000496">
    <property type="protein sequence ID" value="KAA8900669.1"/>
    <property type="molecule type" value="Genomic_DNA"/>
</dbReference>
<dbReference type="AlphaFoldDB" id="A0A642UKE1"/>
<evidence type="ECO:0000313" key="4">
    <source>
        <dbReference type="EMBL" id="KAA8900669.1"/>
    </source>
</evidence>
<dbReference type="NCBIfam" id="TIGR00495">
    <property type="entry name" value="crvDNA_42K"/>
    <property type="match status" value="1"/>
</dbReference>
<dbReference type="InterPro" id="IPR036005">
    <property type="entry name" value="Creatinase/aminopeptidase-like"/>
</dbReference>
<dbReference type="CDD" id="cd01089">
    <property type="entry name" value="PA2G4-like"/>
    <property type="match status" value="1"/>
</dbReference>
<comment type="similarity">
    <text evidence="1">Belongs to the peptidase M24 family.</text>
</comment>
<name>A0A642UKE1_9ASCO</name>
<dbReference type="InterPro" id="IPR004545">
    <property type="entry name" value="PA2G4"/>
</dbReference>
<dbReference type="InterPro" id="IPR036390">
    <property type="entry name" value="WH_DNA-bd_sf"/>
</dbReference>
<accession>A0A642UKE1</accession>
<keyword evidence="5" id="KW-1185">Reference proteome</keyword>
<dbReference type="InterPro" id="IPR047113">
    <property type="entry name" value="PA2G4/ARX1"/>
</dbReference>
<dbReference type="InterPro" id="IPR000994">
    <property type="entry name" value="Pept_M24"/>
</dbReference>
<protein>
    <recommendedName>
        <fullName evidence="3">Peptidase M24 domain-containing protein</fullName>
    </recommendedName>
</protein>
<proteinExistence type="inferred from homology"/>
<dbReference type="OrthoDB" id="5876363at2759"/>
<dbReference type="Pfam" id="PF00557">
    <property type="entry name" value="Peptidase_M24"/>
    <property type="match status" value="1"/>
</dbReference>
<feature type="domain" description="Peptidase M24" evidence="3">
    <location>
        <begin position="31"/>
        <end position="185"/>
    </location>
</feature>
<dbReference type="PANTHER" id="PTHR10804:SF11">
    <property type="entry name" value="PROLIFERATION-ASSOCIATED PROTEIN 2G4"/>
    <property type="match status" value="1"/>
</dbReference>
<evidence type="ECO:0000256" key="1">
    <source>
        <dbReference type="ARBA" id="ARBA00007319"/>
    </source>
</evidence>
<organism evidence="4 5">
    <name type="scientific">Trichomonascus ciferrii</name>
    <dbReference type="NCBI Taxonomy" id="44093"/>
    <lineage>
        <taxon>Eukaryota</taxon>
        <taxon>Fungi</taxon>
        <taxon>Dikarya</taxon>
        <taxon>Ascomycota</taxon>
        <taxon>Saccharomycotina</taxon>
        <taxon>Dipodascomycetes</taxon>
        <taxon>Dipodascales</taxon>
        <taxon>Trichomonascaceae</taxon>
        <taxon>Trichomonascus</taxon>
        <taxon>Trichomonascus ciferrii complex</taxon>
    </lineage>
</organism>
<evidence type="ECO:0000256" key="2">
    <source>
        <dbReference type="SAM" id="MobiDB-lite"/>
    </source>
</evidence>
<dbReference type="FunFam" id="1.10.10.10:FF:000029">
    <property type="entry name" value="Proliferation-associated 2G4, a"/>
    <property type="match status" value="1"/>
</dbReference>
<dbReference type="SUPFAM" id="SSF55920">
    <property type="entry name" value="Creatinase/aminopeptidase"/>
    <property type="match status" value="1"/>
</dbReference>
<dbReference type="SUPFAM" id="SSF46785">
    <property type="entry name" value="Winged helix' DNA-binding domain"/>
    <property type="match status" value="1"/>
</dbReference>
<reference evidence="4" key="1">
    <citation type="journal article" date="2019" name="G3 (Bethesda)">
        <title>Genome Assemblies of Two Rare Opportunistic Yeast Pathogens: Diutina rugosa (syn. Candida rugosa) and Trichomonascus ciferrii (syn. Candida ciferrii).</title>
        <authorList>
            <person name="Mixao V."/>
            <person name="Saus E."/>
            <person name="Hansen A.P."/>
            <person name="Lass-Florl C."/>
            <person name="Gabaldon T."/>
        </authorList>
    </citation>
    <scope>NUCLEOTIDE SEQUENCE</scope>
    <source>
        <strain evidence="4">CBS 4856</strain>
    </source>
</reference>
<dbReference type="Gene3D" id="3.90.230.10">
    <property type="entry name" value="Creatinase/methionine aminopeptidase superfamily"/>
    <property type="match status" value="1"/>
</dbReference>
<evidence type="ECO:0000259" key="3">
    <source>
        <dbReference type="Pfam" id="PF00557"/>
    </source>
</evidence>
<feature type="region of interest" description="Disordered" evidence="2">
    <location>
        <begin position="368"/>
        <end position="388"/>
    </location>
</feature>
<dbReference type="Gene3D" id="1.10.10.10">
    <property type="entry name" value="Winged helix-like DNA-binding domain superfamily/Winged helix DNA-binding domain"/>
    <property type="match status" value="1"/>
</dbReference>
<dbReference type="PANTHER" id="PTHR10804">
    <property type="entry name" value="PROTEASE FAMILY M24 METHIONYL AMINOPEPTIDASE, AMINOPEPTIDASE P"/>
    <property type="match status" value="1"/>
</dbReference>
<evidence type="ECO:0000313" key="5">
    <source>
        <dbReference type="Proteomes" id="UP000761534"/>
    </source>
</evidence>
<comment type="caution">
    <text evidence="4">The sequence shown here is derived from an EMBL/GenBank/DDBJ whole genome shotgun (WGS) entry which is preliminary data.</text>
</comment>
<dbReference type="Proteomes" id="UP000761534">
    <property type="component" value="Unassembled WGS sequence"/>
</dbReference>
<gene>
    <name evidence="4" type="ORF">TRICI_006170</name>
</gene>
<sequence length="388" mass="42388">MNMRMHGTSPCIDPVALQDHTIANSDVVTKYNVAGEIGSRVLANLKELAVAGAKIIDLVLEGDKQLTEATGKVYKGKKINKGIAFPTSISVNNVVAHFSPLPTDEEAQIELKEGDVVKITLGAQIDGFASCLADTIVVGKSEVTGRIADVISAAWYASEAALRTVRPGKKNWDVTKIVDAVVKEFDCTALEGMLSNSQSRNVVDGKKRIILNPSEGQRRDFESAEFEEGEVYGIDILVSTGDGKVKNGDKTTTIFKKNDITYQLKLRTSRAVFSEVQKKAGDFPFSLRELDDPKKGRMGLKEPQDHNLITPYEVLYDKEGQIVVQFFTTIALTAKGNVKFAGAPAPDFSKVKSDKKIQNQDILDLLATPLKTNNKKKNKKNKKDEASA</sequence>
<dbReference type="InterPro" id="IPR036388">
    <property type="entry name" value="WH-like_DNA-bd_sf"/>
</dbReference>